<dbReference type="PATRIC" id="fig|1631356.3.peg.2781"/>
<feature type="transmembrane region" description="Helical" evidence="10">
    <location>
        <begin position="363"/>
        <end position="385"/>
    </location>
</feature>
<feature type="transmembrane region" description="Helical" evidence="10">
    <location>
        <begin position="627"/>
        <end position="644"/>
    </location>
</feature>
<name>A0A0L6CPB7_9MICO</name>
<feature type="transmembrane region" description="Helical" evidence="10">
    <location>
        <begin position="201"/>
        <end position="226"/>
    </location>
</feature>
<dbReference type="OrthoDB" id="9811798at2"/>
<feature type="transmembrane region" description="Helical" evidence="10">
    <location>
        <begin position="129"/>
        <end position="146"/>
    </location>
</feature>
<feature type="transmembrane region" description="Helical" evidence="10">
    <location>
        <begin position="238"/>
        <end position="257"/>
    </location>
</feature>
<evidence type="ECO:0000259" key="15">
    <source>
        <dbReference type="Pfam" id="PF20501"/>
    </source>
</evidence>
<evidence type="ECO:0000256" key="10">
    <source>
        <dbReference type="SAM" id="Phobius"/>
    </source>
</evidence>
<evidence type="ECO:0000256" key="2">
    <source>
        <dbReference type="ARBA" id="ARBA00022448"/>
    </source>
</evidence>
<dbReference type="Pfam" id="PF00361">
    <property type="entry name" value="Proton_antipo_M"/>
    <property type="match status" value="1"/>
</dbReference>
<dbReference type="EMBL" id="LAIR01000002">
    <property type="protein sequence ID" value="KNX39485.1"/>
    <property type="molecule type" value="Genomic_DNA"/>
</dbReference>
<dbReference type="Pfam" id="PF00662">
    <property type="entry name" value="Proton_antipo_N"/>
    <property type="match status" value="1"/>
</dbReference>
<dbReference type="PRINTS" id="PR01434">
    <property type="entry name" value="NADHDHGNASE5"/>
</dbReference>
<dbReference type="STRING" id="1631356.VV01_14140"/>
<keyword evidence="8 10" id="KW-0472">Membrane</keyword>
<comment type="subcellular location">
    <subcellularLocation>
        <location evidence="1">Cell membrane</location>
        <topology evidence="1">Multi-pass membrane protein</topology>
    </subcellularLocation>
    <subcellularLocation>
        <location evidence="9">Membrane</location>
        <topology evidence="9">Multi-pass membrane protein</topology>
    </subcellularLocation>
</comment>
<dbReference type="InterPro" id="IPR007182">
    <property type="entry name" value="MnhB"/>
</dbReference>
<evidence type="ECO:0000256" key="7">
    <source>
        <dbReference type="ARBA" id="ARBA00023065"/>
    </source>
</evidence>
<dbReference type="AlphaFoldDB" id="A0A0L6CPB7"/>
<evidence type="ECO:0000256" key="1">
    <source>
        <dbReference type="ARBA" id="ARBA00004651"/>
    </source>
</evidence>
<feature type="transmembrane region" description="Helical" evidence="10">
    <location>
        <begin position="496"/>
        <end position="522"/>
    </location>
</feature>
<dbReference type="InterPro" id="IPR025383">
    <property type="entry name" value="MrpA_C/MbhD"/>
</dbReference>
<feature type="transmembrane region" description="Helical" evidence="10">
    <location>
        <begin position="412"/>
        <end position="434"/>
    </location>
</feature>
<keyword evidence="4" id="KW-1003">Cell membrane</keyword>
<keyword evidence="17" id="KW-1185">Reference proteome</keyword>
<evidence type="ECO:0000313" key="17">
    <source>
        <dbReference type="Proteomes" id="UP000037397"/>
    </source>
</evidence>
<feature type="transmembrane region" description="Helical" evidence="10">
    <location>
        <begin position="842"/>
        <end position="862"/>
    </location>
</feature>
<keyword evidence="7" id="KW-0406">Ion transport</keyword>
<sequence>MIALLLVHGAAAVAAPLLVRALGRRAFGVLALAPAASAVWALTRTGAVQDGHGPSEAISWVPSLGMNLTFTLDTLSWLMTIIVGAVGALILIYCSSYFEDDSPGLGRFAGCLTGFAGAMLGLVTTDDMLVLYLFWEATTVLSYLLIGHKTTSHDSRSAATQALVVTTAGGLAMLVGLIIIGQSAGTYRISEILASPPSGTAVTTAVVLLLIGGISKSALVPFHFWLPGAMAAPTPVSAYLHAAAMVKAGIYLIARFAPAYADLRAWQVTVLSLGGATMLLGAWRALRQVDLKLLLAYGTVSQLGFISMVIGAGGRGAALAGVGLLLSHALFKSTLFLTVGAIDCRTGTRDLRELNGLGSRMPLLAGAACLAGMSMAGLPPLLGFFGKEAAFGAFLLGPQHHEGPTGSATADVVLLVVLVLGSVLTFAYTARFLWGAFAGAPGKPVTEVFERGPWLTVIPVVLGVSGLVAGLAATWIEPLLAPYAEQWPPPSHAVHLGGWHGFNLALLLSVLTWAAGSCLFAARTAVEAGQARLPHAYSAEQTYRLLMRSLDRASLEVTGAFQRGSLPLSLGLIFTVFIVLPGSQLIWGGVTWPDEVRWWDNLAQPAVGAVVVVAAIAAARARRRLRAVFLLGVTGYGTSMLFLLHGAPDLALTQILVETVALVVFVLVLRRLSGKFPDDPSPAVRRWRALLGIGVGAVTAGLALTAAAVRTQPPAASDLPRSAVEYGGGHNIVNVILVDVRAWDTMGELSVVLVAATGVASLIFLGGDAHARSRRLVRSSWERRSSYTEVGGAEGSGSRWLAEGGLVRPERRSTLFEVVTRLIFHTMIVWSLYLLFSGHNHPGGGFAAGLVCGLALAVRYLAGSRDELLAAAPVMPGLLMGAGLFLSAGVGLGAMLAGGDPLQSWSFDLHPPLLGEVHLVTSVFFDVGVYLVVIGLMLDILWALGARLDAQIERDADDPSAQPTLHEEARP</sequence>
<keyword evidence="2" id="KW-0813">Transport</keyword>
<dbReference type="NCBIfam" id="NF009284">
    <property type="entry name" value="PRK12644.1"/>
    <property type="match status" value="1"/>
</dbReference>
<feature type="domain" description="MrpA C-terminal/MbhE" evidence="15">
    <location>
        <begin position="686"/>
        <end position="763"/>
    </location>
</feature>
<evidence type="ECO:0000259" key="11">
    <source>
        <dbReference type="Pfam" id="PF00361"/>
    </source>
</evidence>
<feature type="transmembrane region" description="Helical" evidence="10">
    <location>
        <begin position="570"/>
        <end position="590"/>
    </location>
</feature>
<evidence type="ECO:0000259" key="12">
    <source>
        <dbReference type="Pfam" id="PF00662"/>
    </source>
</evidence>
<evidence type="ECO:0000259" key="14">
    <source>
        <dbReference type="Pfam" id="PF13244"/>
    </source>
</evidence>
<feature type="domain" description="NADH:quinone oxidoreductase/Mrp antiporter transmembrane" evidence="11">
    <location>
        <begin position="126"/>
        <end position="392"/>
    </location>
</feature>
<evidence type="ECO:0000256" key="9">
    <source>
        <dbReference type="RuleBase" id="RU000320"/>
    </source>
</evidence>
<feature type="transmembrane region" description="Helical" evidence="10">
    <location>
        <begin position="105"/>
        <end position="123"/>
    </location>
</feature>
<evidence type="ECO:0000256" key="5">
    <source>
        <dbReference type="ARBA" id="ARBA00022692"/>
    </source>
</evidence>
<dbReference type="InterPro" id="IPR001750">
    <property type="entry name" value="ND/Mrp_TM"/>
</dbReference>
<feature type="domain" description="Na+/H+ antiporter MnhB subunit-related protein" evidence="13">
    <location>
        <begin position="816"/>
        <end position="938"/>
    </location>
</feature>
<evidence type="ECO:0000259" key="13">
    <source>
        <dbReference type="Pfam" id="PF04039"/>
    </source>
</evidence>
<gene>
    <name evidence="16" type="ORF">VV01_14140</name>
</gene>
<feature type="transmembrane region" description="Helical" evidence="10">
    <location>
        <begin position="454"/>
        <end position="476"/>
    </location>
</feature>
<dbReference type="PANTHER" id="PTHR43373">
    <property type="entry name" value="NA(+)/H(+) ANTIPORTER SUBUNIT"/>
    <property type="match status" value="1"/>
</dbReference>
<evidence type="ECO:0000256" key="3">
    <source>
        <dbReference type="ARBA" id="ARBA00022449"/>
    </source>
</evidence>
<dbReference type="Pfam" id="PF04039">
    <property type="entry name" value="MnhB"/>
    <property type="match status" value="1"/>
</dbReference>
<feature type="domain" description="NADH-Ubiquinone oxidoreductase (complex I) chain 5 N-terminal" evidence="12">
    <location>
        <begin position="62"/>
        <end position="108"/>
    </location>
</feature>
<dbReference type="GO" id="GO:0015297">
    <property type="term" value="F:antiporter activity"/>
    <property type="evidence" value="ECO:0007669"/>
    <property type="project" value="UniProtKB-KW"/>
</dbReference>
<dbReference type="GO" id="GO:0005886">
    <property type="term" value="C:plasma membrane"/>
    <property type="evidence" value="ECO:0007669"/>
    <property type="project" value="UniProtKB-SubCell"/>
</dbReference>
<evidence type="ECO:0000256" key="6">
    <source>
        <dbReference type="ARBA" id="ARBA00022989"/>
    </source>
</evidence>
<feature type="transmembrane region" description="Helical" evidence="10">
    <location>
        <begin position="917"/>
        <end position="944"/>
    </location>
</feature>
<feature type="transmembrane region" description="Helical" evidence="10">
    <location>
        <begin position="689"/>
        <end position="709"/>
    </location>
</feature>
<dbReference type="InterPro" id="IPR001516">
    <property type="entry name" value="Proton_antipo_N"/>
</dbReference>
<dbReference type="Proteomes" id="UP000037397">
    <property type="component" value="Unassembled WGS sequence"/>
</dbReference>
<feature type="transmembrane region" description="Helical" evidence="10">
    <location>
        <begin position="158"/>
        <end position="181"/>
    </location>
</feature>
<dbReference type="Pfam" id="PF20501">
    <property type="entry name" value="MbhE"/>
    <property type="match status" value="1"/>
</dbReference>
<accession>A0A0L6CPB7</accession>
<organism evidence="16 17">
    <name type="scientific">Luteipulveratus halotolerans</name>
    <dbReference type="NCBI Taxonomy" id="1631356"/>
    <lineage>
        <taxon>Bacteria</taxon>
        <taxon>Bacillati</taxon>
        <taxon>Actinomycetota</taxon>
        <taxon>Actinomycetes</taxon>
        <taxon>Micrococcales</taxon>
        <taxon>Dermacoccaceae</taxon>
        <taxon>Luteipulveratus</taxon>
    </lineage>
</organism>
<feature type="transmembrane region" description="Helical" evidence="10">
    <location>
        <begin position="650"/>
        <end position="669"/>
    </location>
</feature>
<evidence type="ECO:0000256" key="8">
    <source>
        <dbReference type="ARBA" id="ARBA00023136"/>
    </source>
</evidence>
<keyword evidence="6 10" id="KW-1133">Transmembrane helix</keyword>
<dbReference type="Gene3D" id="1.20.120.1200">
    <property type="entry name" value="NADH-ubiquinone/plastoquinone oxidoreductase chain 6, subunit NuoJ"/>
    <property type="match status" value="1"/>
</dbReference>
<feature type="transmembrane region" description="Helical" evidence="10">
    <location>
        <begin position="294"/>
        <end position="312"/>
    </location>
</feature>
<dbReference type="InterPro" id="IPR042106">
    <property type="entry name" value="Nuo/plastoQ_OxRdtase_6_NuoJ"/>
</dbReference>
<feature type="transmembrane region" description="Helical" evidence="10">
    <location>
        <begin position="263"/>
        <end position="282"/>
    </location>
</feature>
<evidence type="ECO:0000256" key="4">
    <source>
        <dbReference type="ARBA" id="ARBA00022475"/>
    </source>
</evidence>
<proteinExistence type="predicted"/>
<feature type="transmembrane region" description="Helical" evidence="10">
    <location>
        <begin position="818"/>
        <end position="836"/>
    </location>
</feature>
<keyword evidence="5 9" id="KW-0812">Transmembrane</keyword>
<feature type="transmembrane region" description="Helical" evidence="10">
    <location>
        <begin position="874"/>
        <end position="897"/>
    </location>
</feature>
<feature type="domain" description="MrpA C-terminal/MbhD" evidence="14">
    <location>
        <begin position="610"/>
        <end position="673"/>
    </location>
</feature>
<dbReference type="PANTHER" id="PTHR43373:SF1">
    <property type="entry name" value="NA(+)_H(+) ANTIPORTER SUBUNIT A"/>
    <property type="match status" value="1"/>
</dbReference>
<keyword evidence="3" id="KW-0050">Antiport</keyword>
<evidence type="ECO:0000313" key="16">
    <source>
        <dbReference type="EMBL" id="KNX39485.1"/>
    </source>
</evidence>
<comment type="caution">
    <text evidence="16">The sequence shown here is derived from an EMBL/GenBank/DDBJ whole genome shotgun (WGS) entry which is preliminary data.</text>
</comment>
<feature type="transmembrane region" description="Helical" evidence="10">
    <location>
        <begin position="602"/>
        <end position="620"/>
    </location>
</feature>
<feature type="transmembrane region" description="Helical" evidence="10">
    <location>
        <begin position="74"/>
        <end position="93"/>
    </location>
</feature>
<feature type="transmembrane region" description="Helical" evidence="10">
    <location>
        <begin position="749"/>
        <end position="767"/>
    </location>
</feature>
<reference evidence="17" key="1">
    <citation type="submission" date="2015-03" db="EMBL/GenBank/DDBJ databases">
        <title>Luteipulveratus halotolerans sp. nov., a novel actinobacterium (Dermacoccaceae) from Sarawak, Malaysia.</title>
        <authorList>
            <person name="Juboi H."/>
            <person name="Basik A."/>
            <person name="Shamsul S.S."/>
            <person name="Arnold P."/>
            <person name="Schmitt E.K."/>
            <person name="Sanglier J.-J."/>
            <person name="Yeo T."/>
        </authorList>
    </citation>
    <scope>NUCLEOTIDE SEQUENCE [LARGE SCALE GENOMIC DNA]</scope>
    <source>
        <strain evidence="17">C296001</strain>
    </source>
</reference>
<dbReference type="Pfam" id="PF13244">
    <property type="entry name" value="MbhD"/>
    <property type="match status" value="1"/>
</dbReference>
<dbReference type="InterPro" id="IPR050616">
    <property type="entry name" value="CPA3_Na-H_Antiporter_A"/>
</dbReference>
<dbReference type="GO" id="GO:0006811">
    <property type="term" value="P:monoatomic ion transport"/>
    <property type="evidence" value="ECO:0007669"/>
    <property type="project" value="UniProtKB-KW"/>
</dbReference>
<protein>
    <submittedName>
        <fullName evidence="16">Monovalent cation/H+ antiporter subunit A</fullName>
    </submittedName>
</protein>
<feature type="transmembrane region" description="Helical" evidence="10">
    <location>
        <begin position="318"/>
        <end position="342"/>
    </location>
</feature>
<dbReference type="InterPro" id="IPR046806">
    <property type="entry name" value="MrpA_C/MbhE"/>
</dbReference>